<dbReference type="Proteomes" id="UP000595064">
    <property type="component" value="Plasmid unnamed"/>
</dbReference>
<geneLocation type="plasmid" evidence="2 5">
    <name>unnamed</name>
</geneLocation>
<evidence type="ECO:0000313" key="2">
    <source>
        <dbReference type="EMBL" id="QPS85041.1"/>
    </source>
</evidence>
<protein>
    <submittedName>
        <fullName evidence="3">Uncharacterized protein</fullName>
    </submittedName>
</protein>
<name>A0A1H3N303_9BURK</name>
<dbReference type="EMBL" id="FNPE01000008">
    <property type="protein sequence ID" value="SDY83206.1"/>
    <property type="molecule type" value="Genomic_DNA"/>
</dbReference>
<accession>A0A1H3N303</accession>
<dbReference type="KEGG" id="dla:I6G47_33395"/>
<keyword evidence="2" id="KW-0614">Plasmid</keyword>
<dbReference type="EMBL" id="CP065749">
    <property type="protein sequence ID" value="QPS85041.1"/>
    <property type="molecule type" value="Genomic_DNA"/>
</dbReference>
<dbReference type="AlphaFoldDB" id="A0A1H3N303"/>
<keyword evidence="1" id="KW-0472">Membrane</keyword>
<evidence type="ECO:0000313" key="4">
    <source>
        <dbReference type="Proteomes" id="UP000183417"/>
    </source>
</evidence>
<gene>
    <name evidence="2" type="ORF">I6G47_33395</name>
    <name evidence="3" type="ORF">SAMN05421547_108149</name>
</gene>
<dbReference type="Proteomes" id="UP000183417">
    <property type="component" value="Unassembled WGS sequence"/>
</dbReference>
<feature type="transmembrane region" description="Helical" evidence="1">
    <location>
        <begin position="30"/>
        <end position="55"/>
    </location>
</feature>
<dbReference type="RefSeq" id="WP_156180084.1">
    <property type="nucleotide sequence ID" value="NZ_CP065749.1"/>
</dbReference>
<keyword evidence="5" id="KW-1185">Reference proteome</keyword>
<evidence type="ECO:0000256" key="1">
    <source>
        <dbReference type="SAM" id="Phobius"/>
    </source>
</evidence>
<evidence type="ECO:0000313" key="3">
    <source>
        <dbReference type="EMBL" id="SDY83206.1"/>
    </source>
</evidence>
<dbReference type="GeneID" id="94689143"/>
<organism evidence="3 4">
    <name type="scientific">Delftia lacustris</name>
    <dbReference type="NCBI Taxonomy" id="558537"/>
    <lineage>
        <taxon>Bacteria</taxon>
        <taxon>Pseudomonadati</taxon>
        <taxon>Pseudomonadota</taxon>
        <taxon>Betaproteobacteria</taxon>
        <taxon>Burkholderiales</taxon>
        <taxon>Comamonadaceae</taxon>
        <taxon>Delftia</taxon>
    </lineage>
</organism>
<evidence type="ECO:0000313" key="5">
    <source>
        <dbReference type="Proteomes" id="UP000595064"/>
    </source>
</evidence>
<sequence>MKAFLAHLVRAAMFVVRALLHCAWFAMRPALAMLCYLLAQYLAAFVAFCAITLMLR</sequence>
<proteinExistence type="predicted"/>
<keyword evidence="1" id="KW-0812">Transmembrane</keyword>
<reference evidence="3 4" key="1">
    <citation type="submission" date="2016-10" db="EMBL/GenBank/DDBJ databases">
        <authorList>
            <person name="de Groot N.N."/>
        </authorList>
    </citation>
    <scope>NUCLEOTIDE SEQUENCE [LARGE SCALE GENOMIC DNA]</scope>
    <source>
        <strain evidence="3 4">LMG 24775</strain>
    </source>
</reference>
<keyword evidence="1" id="KW-1133">Transmembrane helix</keyword>
<reference evidence="2 5" key="2">
    <citation type="submission" date="2020-12" db="EMBL/GenBank/DDBJ databases">
        <title>FDA dAtabase for Regulatory Grade micrObial Sequences (FDA-ARGOS): Supporting development and validation of Infectious Disease Dx tests.</title>
        <authorList>
            <person name="Sproer C."/>
            <person name="Gronow S."/>
            <person name="Severitt S."/>
            <person name="Schroder I."/>
            <person name="Tallon L."/>
            <person name="Sadzewicz L."/>
            <person name="Zhao X."/>
            <person name="Boylan J."/>
            <person name="Ott S."/>
            <person name="Bowen H."/>
            <person name="Vavikolanu K."/>
            <person name="Mehta A."/>
            <person name="Aluvathingal J."/>
            <person name="Nadendla S."/>
            <person name="Lowell S."/>
            <person name="Myers T."/>
            <person name="Yan Y."/>
            <person name="Sichtig H."/>
        </authorList>
    </citation>
    <scope>NUCLEOTIDE SEQUENCE [LARGE SCALE GENOMIC DNA]</scope>
    <source>
        <strain evidence="2 5">FDAARGOS_890</strain>
        <plasmid evidence="2 5">unnamed</plasmid>
    </source>
</reference>